<dbReference type="PANTHER" id="PTHR11014">
    <property type="entry name" value="PEPTIDASE M20 FAMILY MEMBER"/>
    <property type="match status" value="1"/>
</dbReference>
<feature type="binding site" evidence="2">
    <location>
        <position position="106"/>
    </location>
    <ligand>
        <name>Mn(2+)</name>
        <dbReference type="ChEBI" id="CHEBI:29035"/>
        <label>2</label>
    </ligand>
</feature>
<comment type="cofactor">
    <cofactor evidence="2">
        <name>Mn(2+)</name>
        <dbReference type="ChEBI" id="CHEBI:29035"/>
    </cofactor>
    <text evidence="2">The Mn(2+) ion enhances activity.</text>
</comment>
<dbReference type="InterPro" id="IPR017439">
    <property type="entry name" value="Amidohydrolase"/>
</dbReference>
<name>A0A0A8SC87_9ACTN</name>
<dbReference type="Gene3D" id="3.30.70.360">
    <property type="match status" value="1"/>
</dbReference>
<evidence type="ECO:0000256" key="1">
    <source>
        <dbReference type="ARBA" id="ARBA00022801"/>
    </source>
</evidence>
<dbReference type="InterPro" id="IPR036264">
    <property type="entry name" value="Bact_exopeptidase_dim_dom"/>
</dbReference>
<feature type="binding site" evidence="2">
    <location>
        <position position="108"/>
    </location>
    <ligand>
        <name>Mn(2+)</name>
        <dbReference type="ChEBI" id="CHEBI:29035"/>
        <label>2</label>
    </ligand>
</feature>
<dbReference type="CDD" id="cd03886">
    <property type="entry name" value="M20_Acy1"/>
    <property type="match status" value="1"/>
</dbReference>
<feature type="binding site" evidence="2">
    <location>
        <position position="170"/>
    </location>
    <ligand>
        <name>Mn(2+)</name>
        <dbReference type="ChEBI" id="CHEBI:29035"/>
        <label>2</label>
    </ligand>
</feature>
<dbReference type="Proteomes" id="UP000250080">
    <property type="component" value="Chromosome I"/>
</dbReference>
<dbReference type="AlphaFoldDB" id="A0A0A8SC87"/>
<evidence type="ECO:0000313" key="5">
    <source>
        <dbReference type="Proteomes" id="UP000250080"/>
    </source>
</evidence>
<feature type="binding site" evidence="2">
    <location>
        <position position="142"/>
    </location>
    <ligand>
        <name>Mn(2+)</name>
        <dbReference type="ChEBI" id="CHEBI:29035"/>
        <label>2</label>
    </ligand>
</feature>
<dbReference type="EMBL" id="LT618793">
    <property type="protein sequence ID" value="SCQ73833.1"/>
    <property type="molecule type" value="Genomic_DNA"/>
</dbReference>
<dbReference type="Pfam" id="PF07687">
    <property type="entry name" value="M20_dimer"/>
    <property type="match status" value="1"/>
</dbReference>
<dbReference type="GO" id="GO:0019877">
    <property type="term" value="P:diaminopimelate biosynthetic process"/>
    <property type="evidence" value="ECO:0007669"/>
    <property type="project" value="UniProtKB-ARBA"/>
</dbReference>
<sequence length="403" mass="42724">MPLGPDPYLVSIQDELVALRHELHQIPEVGLDLPQTQQRVLKALEGLPLEITLGKKLSSITAVLRGKAPSNGPRRTVLLRGDMDALPVVEQTGLAWASTNGAMHACGHDCHMTGLVGAARALSHKVDELPGDVVFMFQPGEESDRGAELMIAEGVLDAAGKRVDAAYGLHVWSGLDKAGIFYCRPGTIMASSDMADFEFVGKGGHGSAPHLAVDPVPAMAEVITALQVMIARHFNIWDPVVITCGHVEAGVARNIIPETATIEATMRAFSKQAQQQLFDMVPRVVTDVAASHGVTANVKLTNLYPATINHDEGAALVAKTATDLFGADHFVEMANPMGAAEDFSLVLEQVPGAFAILPATPPDKDPAQVHGNHSPFALYDDSVLLDAAALLSELATRTLADAN</sequence>
<feature type="binding site" evidence="2">
    <location>
        <position position="373"/>
    </location>
    <ligand>
        <name>Mn(2+)</name>
        <dbReference type="ChEBI" id="CHEBI:29035"/>
        <label>2</label>
    </ligand>
</feature>
<dbReference type="SUPFAM" id="SSF55031">
    <property type="entry name" value="Bacterial exopeptidase dimerisation domain"/>
    <property type="match status" value="1"/>
</dbReference>
<feature type="domain" description="Peptidase M20 dimerisation" evidence="3">
    <location>
        <begin position="196"/>
        <end position="285"/>
    </location>
</feature>
<dbReference type="SUPFAM" id="SSF53187">
    <property type="entry name" value="Zn-dependent exopeptidases"/>
    <property type="match status" value="1"/>
</dbReference>
<dbReference type="PIRSF" id="PIRSF005962">
    <property type="entry name" value="Pept_M20D_amidohydro"/>
    <property type="match status" value="1"/>
</dbReference>
<evidence type="ECO:0000259" key="3">
    <source>
        <dbReference type="Pfam" id="PF07687"/>
    </source>
</evidence>
<dbReference type="GO" id="GO:0046872">
    <property type="term" value="F:metal ion binding"/>
    <property type="evidence" value="ECO:0007669"/>
    <property type="project" value="UniProtKB-KW"/>
</dbReference>
<dbReference type="NCBIfam" id="TIGR01891">
    <property type="entry name" value="amidohydrolases"/>
    <property type="match status" value="1"/>
</dbReference>
<dbReference type="GeneID" id="61221125"/>
<keyword evidence="1 4" id="KW-0378">Hydrolase</keyword>
<dbReference type="FunFam" id="3.30.70.360:FF:000001">
    <property type="entry name" value="N-acetyldiaminopimelate deacetylase"/>
    <property type="match status" value="1"/>
</dbReference>
<reference evidence="4 5" key="1">
    <citation type="submission" date="2016-09" db="EMBL/GenBank/DDBJ databases">
        <authorList>
            <person name="Laine KS P."/>
        </authorList>
    </citation>
    <scope>NUCLEOTIDE SEQUENCE [LARGE SCALE GENOMIC DNA]</scope>
    <source>
        <strain evidence="4">PFRJS-23</strain>
    </source>
</reference>
<dbReference type="PANTHER" id="PTHR11014:SF63">
    <property type="entry name" value="METALLOPEPTIDASE, PUTATIVE (AFU_ORTHOLOGUE AFUA_6G09600)-RELATED"/>
    <property type="match status" value="1"/>
</dbReference>
<organism evidence="4 5">
    <name type="scientific">Propionibacterium freudenreichii</name>
    <dbReference type="NCBI Taxonomy" id="1744"/>
    <lineage>
        <taxon>Bacteria</taxon>
        <taxon>Bacillati</taxon>
        <taxon>Actinomycetota</taxon>
        <taxon>Actinomycetes</taxon>
        <taxon>Propionibacteriales</taxon>
        <taxon>Propionibacteriaceae</taxon>
        <taxon>Propionibacterium</taxon>
    </lineage>
</organism>
<dbReference type="InterPro" id="IPR011650">
    <property type="entry name" value="Peptidase_M20_dimer"/>
</dbReference>
<keyword evidence="2" id="KW-0479">Metal-binding</keyword>
<evidence type="ECO:0000256" key="2">
    <source>
        <dbReference type="PIRSR" id="PIRSR005962-1"/>
    </source>
</evidence>
<accession>A0A0A8SC87</accession>
<dbReference type="Gene3D" id="3.40.630.10">
    <property type="entry name" value="Zn peptidases"/>
    <property type="match status" value="1"/>
</dbReference>
<dbReference type="Pfam" id="PF01546">
    <property type="entry name" value="Peptidase_M20"/>
    <property type="match status" value="1"/>
</dbReference>
<dbReference type="OrthoDB" id="9777385at2"/>
<dbReference type="OMA" id="THLWATE"/>
<dbReference type="RefSeq" id="WP_013159960.1">
    <property type="nucleotide sequence ID" value="NZ_CCYN01000040.1"/>
</dbReference>
<keyword evidence="2" id="KW-0464">Manganese</keyword>
<dbReference type="GO" id="GO:0050118">
    <property type="term" value="F:N-acetyldiaminopimelate deacetylase activity"/>
    <property type="evidence" value="ECO:0007669"/>
    <property type="project" value="UniProtKB-ARBA"/>
</dbReference>
<dbReference type="InterPro" id="IPR002933">
    <property type="entry name" value="Peptidase_M20"/>
</dbReference>
<evidence type="ECO:0000313" key="4">
    <source>
        <dbReference type="EMBL" id="SCQ73833.1"/>
    </source>
</evidence>
<gene>
    <name evidence="4" type="ORF">PFR_JS23_32</name>
</gene>
<proteinExistence type="predicted"/>
<protein>
    <submittedName>
        <fullName evidence="4">Peptidase M20D, amidohydrolase</fullName>
    </submittedName>
</protein>